<organism evidence="1 2">
    <name type="scientific">Dorcoceras hygrometricum</name>
    <dbReference type="NCBI Taxonomy" id="472368"/>
    <lineage>
        <taxon>Eukaryota</taxon>
        <taxon>Viridiplantae</taxon>
        <taxon>Streptophyta</taxon>
        <taxon>Embryophyta</taxon>
        <taxon>Tracheophyta</taxon>
        <taxon>Spermatophyta</taxon>
        <taxon>Magnoliopsida</taxon>
        <taxon>eudicotyledons</taxon>
        <taxon>Gunneridae</taxon>
        <taxon>Pentapetalae</taxon>
        <taxon>asterids</taxon>
        <taxon>lamiids</taxon>
        <taxon>Lamiales</taxon>
        <taxon>Gesneriaceae</taxon>
        <taxon>Didymocarpoideae</taxon>
        <taxon>Trichosporeae</taxon>
        <taxon>Loxocarpinae</taxon>
        <taxon>Dorcoceras</taxon>
    </lineage>
</organism>
<keyword evidence="1" id="KW-0808">Transferase</keyword>
<protein>
    <submittedName>
        <fullName evidence="1">Protein PHYTOCHROME KINASE SUBSTRATE 1-like</fullName>
    </submittedName>
</protein>
<dbReference type="Proteomes" id="UP000250235">
    <property type="component" value="Unassembled WGS sequence"/>
</dbReference>
<keyword evidence="1" id="KW-0418">Kinase</keyword>
<dbReference type="GO" id="GO:0016301">
    <property type="term" value="F:kinase activity"/>
    <property type="evidence" value="ECO:0007669"/>
    <property type="project" value="UniProtKB-KW"/>
</dbReference>
<dbReference type="AlphaFoldDB" id="A0A2Z7BPV1"/>
<evidence type="ECO:0000313" key="2">
    <source>
        <dbReference type="Proteomes" id="UP000250235"/>
    </source>
</evidence>
<keyword evidence="2" id="KW-1185">Reference proteome</keyword>
<evidence type="ECO:0000313" key="1">
    <source>
        <dbReference type="EMBL" id="KZV36316.1"/>
    </source>
</evidence>
<name>A0A2Z7BPV1_9LAMI</name>
<gene>
    <name evidence="1" type="ORF">F511_25416</name>
</gene>
<dbReference type="EMBL" id="KV003908">
    <property type="protein sequence ID" value="KZV36316.1"/>
    <property type="molecule type" value="Genomic_DNA"/>
</dbReference>
<accession>A0A2Z7BPV1</accession>
<sequence length="185" mass="21269">MRECRVTCCWFGKPVVEVKRHRFVKLKRCVEGVVWNQQRGIDWEKLARGLLIANSAIDRTSEFSTPFEIPQLEKQQASAVLQKSCYQTSPFLSPCVLLAPPETSRLHAFHTRFLTRAKHLRALGKPDFRLRSVHVKSNFECTLCSEFCVVMSSVRTDFYYRNMDLRNISDSGLLGVTNGLDPLEE</sequence>
<proteinExistence type="predicted"/>
<reference evidence="1 2" key="1">
    <citation type="journal article" date="2015" name="Proc. Natl. Acad. Sci. U.S.A.">
        <title>The resurrection genome of Boea hygrometrica: A blueprint for survival of dehydration.</title>
        <authorList>
            <person name="Xiao L."/>
            <person name="Yang G."/>
            <person name="Zhang L."/>
            <person name="Yang X."/>
            <person name="Zhao S."/>
            <person name="Ji Z."/>
            <person name="Zhou Q."/>
            <person name="Hu M."/>
            <person name="Wang Y."/>
            <person name="Chen M."/>
            <person name="Xu Y."/>
            <person name="Jin H."/>
            <person name="Xiao X."/>
            <person name="Hu G."/>
            <person name="Bao F."/>
            <person name="Hu Y."/>
            <person name="Wan P."/>
            <person name="Li L."/>
            <person name="Deng X."/>
            <person name="Kuang T."/>
            <person name="Xiang C."/>
            <person name="Zhu J.K."/>
            <person name="Oliver M.J."/>
            <person name="He Y."/>
        </authorList>
    </citation>
    <scope>NUCLEOTIDE SEQUENCE [LARGE SCALE GENOMIC DNA]</scope>
    <source>
        <strain evidence="2">cv. XS01</strain>
    </source>
</reference>